<dbReference type="PANTHER" id="PTHR10953:SF102">
    <property type="entry name" value="ADENYLYLTRANSFERASE AND SULFURTRANSFERASE MOCS3"/>
    <property type="match status" value="1"/>
</dbReference>
<evidence type="ECO:0000313" key="9">
    <source>
        <dbReference type="Proteomes" id="UP000196573"/>
    </source>
</evidence>
<feature type="domain" description="JAB" evidence="7">
    <location>
        <begin position="628"/>
        <end position="726"/>
    </location>
</feature>
<dbReference type="EMBL" id="FWPT01000004">
    <property type="protein sequence ID" value="SMA46630.1"/>
    <property type="molecule type" value="Genomic_DNA"/>
</dbReference>
<protein>
    <submittedName>
        <fullName evidence="8">Sulfur carrier protein ThiS adenylyltransferase</fullName>
        <ecNumber evidence="8">2.7.7.73</ecNumber>
    </submittedName>
</protein>
<dbReference type="GO" id="GO:0016779">
    <property type="term" value="F:nucleotidyltransferase activity"/>
    <property type="evidence" value="ECO:0007669"/>
    <property type="project" value="UniProtKB-KW"/>
</dbReference>
<dbReference type="PANTHER" id="PTHR10953">
    <property type="entry name" value="UBIQUITIN-ACTIVATING ENZYME E1"/>
    <property type="match status" value="1"/>
</dbReference>
<dbReference type="GO" id="GO:0005829">
    <property type="term" value="C:cytosol"/>
    <property type="evidence" value="ECO:0007669"/>
    <property type="project" value="TreeGrafter"/>
</dbReference>
<dbReference type="Pfam" id="PF00899">
    <property type="entry name" value="ThiF"/>
    <property type="match status" value="1"/>
</dbReference>
<keyword evidence="1" id="KW-0645">Protease</keyword>
<dbReference type="InterPro" id="IPR045886">
    <property type="entry name" value="ThiF/MoeB/HesA"/>
</dbReference>
<keyword evidence="2" id="KW-0479">Metal-binding</keyword>
<keyword evidence="3" id="KW-0378">Hydrolase</keyword>
<reference evidence="8 9" key="1">
    <citation type="submission" date="2017-03" db="EMBL/GenBank/DDBJ databases">
        <authorList>
            <person name="Afonso C.L."/>
            <person name="Miller P.J."/>
            <person name="Scott M.A."/>
            <person name="Spackman E."/>
            <person name="Goraichik I."/>
            <person name="Dimitrov K.M."/>
            <person name="Suarez D.L."/>
            <person name="Swayne D.E."/>
        </authorList>
    </citation>
    <scope>NUCLEOTIDE SEQUENCE [LARGE SCALE GENOMIC DNA]</scope>
    <source>
        <strain evidence="8">SB41UT1</strain>
    </source>
</reference>
<proteinExistence type="predicted"/>
<keyword evidence="4" id="KW-0862">Zinc</keyword>
<dbReference type="InterPro" id="IPR035985">
    <property type="entry name" value="Ubiquitin-activating_enz"/>
</dbReference>
<dbReference type="Pfam" id="PF14464">
    <property type="entry name" value="Prok-JAB"/>
    <property type="match status" value="1"/>
</dbReference>
<keyword evidence="9" id="KW-1185">Reference proteome</keyword>
<evidence type="ECO:0000256" key="2">
    <source>
        <dbReference type="ARBA" id="ARBA00022723"/>
    </source>
</evidence>
<evidence type="ECO:0000259" key="6">
    <source>
        <dbReference type="Pfam" id="PF00899"/>
    </source>
</evidence>
<dbReference type="SUPFAM" id="SSF69572">
    <property type="entry name" value="Activating enzymes of the ubiquitin-like proteins"/>
    <property type="match status" value="1"/>
</dbReference>
<dbReference type="Gene3D" id="3.40.50.720">
    <property type="entry name" value="NAD(P)-binding Rossmann-like Domain"/>
    <property type="match status" value="1"/>
</dbReference>
<dbReference type="Proteomes" id="UP000196573">
    <property type="component" value="Unassembled WGS sequence"/>
</dbReference>
<dbReference type="AlphaFoldDB" id="A0A1X7AK51"/>
<name>A0A1X7AK51_9GAMM</name>
<keyword evidence="5" id="KW-0482">Metalloprotease</keyword>
<evidence type="ECO:0000256" key="4">
    <source>
        <dbReference type="ARBA" id="ARBA00022833"/>
    </source>
</evidence>
<gene>
    <name evidence="8" type="primary">thiF</name>
    <name evidence="8" type="ORF">EHSB41UT_02217</name>
</gene>
<dbReference type="GO" id="GO:0008641">
    <property type="term" value="F:ubiquitin-like modifier activating enzyme activity"/>
    <property type="evidence" value="ECO:0007669"/>
    <property type="project" value="InterPro"/>
</dbReference>
<sequence length="755" mass="85115">MHPQVHQGPLKEPDVTLNYETIFQHFLSSEFYVEPALVNDKDALSVTFEAAEKLVSIIHICTDELFQLPQFYLKNYKAYGSLAHVLPSSFYDEYGYICVNHLDSVSVNFERPELAFEESIRRHIKLLKSQLENPDFNQMELKREFLTNWQKSAEYLYDSGSKYLFCSSNGDDCQKLELYSPFSRRSKFSIPASFVALPSNGESAAIAEYFGKEKRTPRANCLCFVIPLEEVDTSFPQTESELKLWLADALARVSESTKKIIKTELWGPRVKEFWLVLNLPTPSGKSWFGIRLFRDEKKPFPNTFEKMSGWKASLFHVDSYNRERLMPRSGAESTLADKHVLLVGCGSVGSELAHKLGAAGVGEIDISDTDIFTPSNTYRHTLDQSSIYQFKSTSVAKQLMKKYPWVKATGQLYSLLSLRKKELLSLYDLIIVAVGNPTHERLFHEYISESGIKTPAIYTWLEGYGVGGHAVLSVPNKSGCLRCAYVEPETGARGLASNLNFLTEDQDIVKNHAGCGEMFIPYGAVSSTQTAVMAADLGIRFLNKQVTSSTKVSWKGDGADAVREGLKFTPRSNNFQASLEKHPLLHPLCDTCNSIDGNEYQHGSMRIRIPSSIERQLSSYRQISPNMTEAAGLLIGFNKSSGETCIHQLTTPKETDTRHRAHFKLDAQAHQQEVDAAFKGSDHMLGYLGTWHTHPQDFPEPSMPDITDWQTHNKENHERQLFFIVVGRLKIAVYTVMDDKIIELKPTNPEACSNA</sequence>
<organism evidence="8 9">
    <name type="scientific">Parendozoicomonas haliclonae</name>
    <dbReference type="NCBI Taxonomy" id="1960125"/>
    <lineage>
        <taxon>Bacteria</taxon>
        <taxon>Pseudomonadati</taxon>
        <taxon>Pseudomonadota</taxon>
        <taxon>Gammaproteobacteria</taxon>
        <taxon>Oceanospirillales</taxon>
        <taxon>Endozoicomonadaceae</taxon>
        <taxon>Parendozoicomonas</taxon>
    </lineage>
</organism>
<dbReference type="GO" id="GO:0046872">
    <property type="term" value="F:metal ion binding"/>
    <property type="evidence" value="ECO:0007669"/>
    <property type="project" value="UniProtKB-KW"/>
</dbReference>
<dbReference type="CDD" id="cd01483">
    <property type="entry name" value="E1_enzyme_family"/>
    <property type="match status" value="1"/>
</dbReference>
<keyword evidence="8" id="KW-0548">Nucleotidyltransferase</keyword>
<evidence type="ECO:0000259" key="7">
    <source>
        <dbReference type="Pfam" id="PF14464"/>
    </source>
</evidence>
<evidence type="ECO:0000256" key="5">
    <source>
        <dbReference type="ARBA" id="ARBA00023049"/>
    </source>
</evidence>
<feature type="domain" description="THIF-type NAD/FAD binding fold" evidence="6">
    <location>
        <begin position="333"/>
        <end position="489"/>
    </location>
</feature>
<dbReference type="Gene3D" id="3.40.140.10">
    <property type="entry name" value="Cytidine Deaminase, domain 2"/>
    <property type="match status" value="1"/>
</dbReference>
<dbReference type="SUPFAM" id="SSF102712">
    <property type="entry name" value="JAB1/MPN domain"/>
    <property type="match status" value="1"/>
</dbReference>
<evidence type="ECO:0000313" key="8">
    <source>
        <dbReference type="EMBL" id="SMA46630.1"/>
    </source>
</evidence>
<dbReference type="GO" id="GO:0008146">
    <property type="term" value="F:sulfotransferase activity"/>
    <property type="evidence" value="ECO:0007669"/>
    <property type="project" value="TreeGrafter"/>
</dbReference>
<dbReference type="InterPro" id="IPR000594">
    <property type="entry name" value="ThiF_NAD_FAD-bd"/>
</dbReference>
<accession>A0A1X7AK51</accession>
<dbReference type="EC" id="2.7.7.73" evidence="8"/>
<keyword evidence="8" id="KW-0808">Transferase</keyword>
<dbReference type="InterPro" id="IPR028090">
    <property type="entry name" value="JAB_dom_prok"/>
</dbReference>
<dbReference type="GO" id="GO:0008237">
    <property type="term" value="F:metallopeptidase activity"/>
    <property type="evidence" value="ECO:0007669"/>
    <property type="project" value="UniProtKB-KW"/>
</dbReference>
<dbReference type="GO" id="GO:0004792">
    <property type="term" value="F:thiosulfate-cyanide sulfurtransferase activity"/>
    <property type="evidence" value="ECO:0007669"/>
    <property type="project" value="TreeGrafter"/>
</dbReference>
<dbReference type="GO" id="GO:0006508">
    <property type="term" value="P:proteolysis"/>
    <property type="evidence" value="ECO:0007669"/>
    <property type="project" value="UniProtKB-KW"/>
</dbReference>
<evidence type="ECO:0000256" key="3">
    <source>
        <dbReference type="ARBA" id="ARBA00022801"/>
    </source>
</evidence>
<evidence type="ECO:0000256" key="1">
    <source>
        <dbReference type="ARBA" id="ARBA00022670"/>
    </source>
</evidence>